<evidence type="ECO:0000313" key="6">
    <source>
        <dbReference type="Proteomes" id="UP000549457"/>
    </source>
</evidence>
<reference evidence="5 6" key="1">
    <citation type="submission" date="2020-08" db="EMBL/GenBank/DDBJ databases">
        <title>Genomic Encyclopedia of Type Strains, Phase IV (KMG-IV): sequencing the most valuable type-strain genomes for metagenomic binning, comparative biology and taxonomic classification.</title>
        <authorList>
            <person name="Goeker M."/>
        </authorList>
    </citation>
    <scope>NUCLEOTIDE SEQUENCE [LARGE SCALE GENOMIC DNA]</scope>
    <source>
        <strain evidence="5 6">DSM 101730</strain>
    </source>
</reference>
<dbReference type="InterPro" id="IPR006439">
    <property type="entry name" value="HAD-SF_hydro_IA"/>
</dbReference>
<dbReference type="SUPFAM" id="SSF56784">
    <property type="entry name" value="HAD-like"/>
    <property type="match status" value="1"/>
</dbReference>
<dbReference type="SFLD" id="SFLDS00003">
    <property type="entry name" value="Haloacid_Dehalogenase"/>
    <property type="match status" value="1"/>
</dbReference>
<evidence type="ECO:0000256" key="4">
    <source>
        <dbReference type="ARBA" id="ARBA00022842"/>
    </source>
</evidence>
<dbReference type="InterPro" id="IPR036412">
    <property type="entry name" value="HAD-like_sf"/>
</dbReference>
<dbReference type="SFLD" id="SFLDG01135">
    <property type="entry name" value="C1.5.6:_HAD__Beta-PGM__Phospha"/>
    <property type="match status" value="1"/>
</dbReference>
<dbReference type="SFLD" id="SFLDG01129">
    <property type="entry name" value="C1.5:_HAD__Beta-PGM__Phosphata"/>
    <property type="match status" value="1"/>
</dbReference>
<organism evidence="5 6">
    <name type="scientific">Amaricoccus macauensis</name>
    <dbReference type="NCBI Taxonomy" id="57001"/>
    <lineage>
        <taxon>Bacteria</taxon>
        <taxon>Pseudomonadati</taxon>
        <taxon>Pseudomonadota</taxon>
        <taxon>Alphaproteobacteria</taxon>
        <taxon>Rhodobacterales</taxon>
        <taxon>Paracoccaceae</taxon>
        <taxon>Amaricoccus</taxon>
    </lineage>
</organism>
<evidence type="ECO:0000256" key="1">
    <source>
        <dbReference type="ARBA" id="ARBA00001946"/>
    </source>
</evidence>
<dbReference type="Gene3D" id="3.40.50.1000">
    <property type="entry name" value="HAD superfamily/HAD-like"/>
    <property type="match status" value="1"/>
</dbReference>
<dbReference type="Pfam" id="PF00702">
    <property type="entry name" value="Hydrolase"/>
    <property type="match status" value="1"/>
</dbReference>
<gene>
    <name evidence="5" type="ORF">HNP73_003717</name>
</gene>
<dbReference type="InterPro" id="IPR023214">
    <property type="entry name" value="HAD_sf"/>
</dbReference>
<proteinExistence type="inferred from homology"/>
<comment type="cofactor">
    <cofactor evidence="1">
        <name>Mg(2+)</name>
        <dbReference type="ChEBI" id="CHEBI:18420"/>
    </cofactor>
</comment>
<name>A0A840SX07_9RHOB</name>
<dbReference type="InterPro" id="IPR023198">
    <property type="entry name" value="PGP-like_dom2"/>
</dbReference>
<protein>
    <submittedName>
        <fullName evidence="5">HAD superfamily hydrolase (TIGR01509 family)</fullName>
    </submittedName>
</protein>
<dbReference type="CDD" id="cd07526">
    <property type="entry name" value="HAD_BPGM_like"/>
    <property type="match status" value="1"/>
</dbReference>
<keyword evidence="6" id="KW-1185">Reference proteome</keyword>
<comment type="similarity">
    <text evidence="2">Belongs to the HAD-like hydrolase superfamily. CbbY/CbbZ/Gph/YieH family.</text>
</comment>
<dbReference type="Proteomes" id="UP000549457">
    <property type="component" value="Unassembled WGS sequence"/>
</dbReference>
<dbReference type="AlphaFoldDB" id="A0A840SX07"/>
<keyword evidence="3" id="KW-0479">Metal-binding</keyword>
<keyword evidence="4" id="KW-0460">Magnesium</keyword>
<accession>A0A840SX07</accession>
<dbReference type="EMBL" id="JACHFM010000004">
    <property type="protein sequence ID" value="MBB5223763.1"/>
    <property type="molecule type" value="Genomic_DNA"/>
</dbReference>
<dbReference type="GO" id="GO:0016787">
    <property type="term" value="F:hydrolase activity"/>
    <property type="evidence" value="ECO:0007669"/>
    <property type="project" value="UniProtKB-KW"/>
</dbReference>
<dbReference type="InterPro" id="IPR051600">
    <property type="entry name" value="Beta-PGM-like"/>
</dbReference>
<dbReference type="PANTHER" id="PTHR46193">
    <property type="entry name" value="6-PHOSPHOGLUCONATE PHOSPHATASE"/>
    <property type="match status" value="1"/>
</dbReference>
<evidence type="ECO:0000313" key="5">
    <source>
        <dbReference type="EMBL" id="MBB5223763.1"/>
    </source>
</evidence>
<keyword evidence="5" id="KW-0378">Hydrolase</keyword>
<evidence type="ECO:0000256" key="2">
    <source>
        <dbReference type="ARBA" id="ARBA00006171"/>
    </source>
</evidence>
<dbReference type="GO" id="GO:0046872">
    <property type="term" value="F:metal ion binding"/>
    <property type="evidence" value="ECO:0007669"/>
    <property type="project" value="UniProtKB-KW"/>
</dbReference>
<dbReference type="RefSeq" id="WP_184153289.1">
    <property type="nucleotide sequence ID" value="NZ_JACHFM010000004.1"/>
</dbReference>
<dbReference type="Gene3D" id="1.10.150.240">
    <property type="entry name" value="Putative phosphatase, domain 2"/>
    <property type="match status" value="1"/>
</dbReference>
<evidence type="ECO:0000256" key="3">
    <source>
        <dbReference type="ARBA" id="ARBA00022723"/>
    </source>
</evidence>
<dbReference type="PANTHER" id="PTHR46193:SF10">
    <property type="entry name" value="6-PHOSPHOGLUCONATE PHOSPHATASE"/>
    <property type="match status" value="1"/>
</dbReference>
<comment type="caution">
    <text evidence="5">The sequence shown here is derived from an EMBL/GenBank/DDBJ whole genome shotgun (WGS) entry which is preliminary data.</text>
</comment>
<sequence>MARPGLVIFDCDGVLVDSEPISLRLLLATLASAGLVLSPDEADEFFLGRSLATTREILARDHGLSVSDAALDDMRRDLYAAFRAELQPIPGIAATLDALAAPYCVASSSQPERIELSLRITGLWSRFEGRVFSSTMVKHGKPAPDLFLFAAERLGHEPADCLVVEDSPAGIMAAQAAGMRVVAFTGGSHAASDRHRADVARLRPDVIIDRMPALLDVLAG</sequence>
<dbReference type="NCBIfam" id="TIGR01509">
    <property type="entry name" value="HAD-SF-IA-v3"/>
    <property type="match status" value="1"/>
</dbReference>